<evidence type="ECO:0000256" key="5">
    <source>
        <dbReference type="ARBA" id="ARBA00023136"/>
    </source>
</evidence>
<keyword evidence="3 6" id="KW-0812">Transmembrane</keyword>
<comment type="caution">
    <text evidence="7">The sequence shown here is derived from an EMBL/GenBank/DDBJ whole genome shotgun (WGS) entry which is preliminary data.</text>
</comment>
<dbReference type="Pfam" id="PF01679">
    <property type="entry name" value="Pmp3"/>
    <property type="match status" value="1"/>
</dbReference>
<comment type="similarity">
    <text evidence="2">Belongs to the UPF0057 (PMP3) family.</text>
</comment>
<name>A0A9P7ZXQ7_MORAP</name>
<dbReference type="InterPro" id="IPR000612">
    <property type="entry name" value="PMP3"/>
</dbReference>
<dbReference type="GO" id="GO:0016020">
    <property type="term" value="C:membrane"/>
    <property type="evidence" value="ECO:0007669"/>
    <property type="project" value="UniProtKB-SubCell"/>
</dbReference>
<dbReference type="EMBL" id="JAIFTL010000262">
    <property type="protein sequence ID" value="KAG9320743.1"/>
    <property type="molecule type" value="Genomic_DNA"/>
</dbReference>
<evidence type="ECO:0000313" key="7">
    <source>
        <dbReference type="EMBL" id="KAG9320743.1"/>
    </source>
</evidence>
<dbReference type="Proteomes" id="UP000717515">
    <property type="component" value="Unassembled WGS sequence"/>
</dbReference>
<dbReference type="AlphaFoldDB" id="A0A9P7ZXQ7"/>
<accession>A0A9P7ZXQ7</accession>
<comment type="subcellular location">
    <subcellularLocation>
        <location evidence="1">Membrane</location>
    </subcellularLocation>
</comment>
<sequence>MLLVLKQGCGCEFLISIGLTLLGHVPGIAYAWYVVYENRDELDTHRHRHNGHTHAYVAVPAQQHPNYQATAAAIPPAQHPVN</sequence>
<evidence type="ECO:0000256" key="2">
    <source>
        <dbReference type="ARBA" id="ARBA00009530"/>
    </source>
</evidence>
<gene>
    <name evidence="7" type="ORF">KVV02_006886</name>
</gene>
<protein>
    <submittedName>
        <fullName evidence="7">Uncharacterized protein</fullName>
    </submittedName>
</protein>
<evidence type="ECO:0000256" key="4">
    <source>
        <dbReference type="ARBA" id="ARBA00022989"/>
    </source>
</evidence>
<keyword evidence="5 6" id="KW-0472">Membrane</keyword>
<evidence type="ECO:0000256" key="6">
    <source>
        <dbReference type="SAM" id="Phobius"/>
    </source>
</evidence>
<organism evidence="7 8">
    <name type="scientific">Mortierella alpina</name>
    <name type="common">Oleaginous fungus</name>
    <name type="synonym">Mortierella renispora</name>
    <dbReference type="NCBI Taxonomy" id="64518"/>
    <lineage>
        <taxon>Eukaryota</taxon>
        <taxon>Fungi</taxon>
        <taxon>Fungi incertae sedis</taxon>
        <taxon>Mucoromycota</taxon>
        <taxon>Mortierellomycotina</taxon>
        <taxon>Mortierellomycetes</taxon>
        <taxon>Mortierellales</taxon>
        <taxon>Mortierellaceae</taxon>
        <taxon>Mortierella</taxon>
    </lineage>
</organism>
<proteinExistence type="inferred from homology"/>
<evidence type="ECO:0000256" key="3">
    <source>
        <dbReference type="ARBA" id="ARBA00022692"/>
    </source>
</evidence>
<evidence type="ECO:0000256" key="1">
    <source>
        <dbReference type="ARBA" id="ARBA00004370"/>
    </source>
</evidence>
<feature type="transmembrane region" description="Helical" evidence="6">
    <location>
        <begin position="13"/>
        <end position="36"/>
    </location>
</feature>
<reference evidence="7" key="1">
    <citation type="submission" date="2021-07" db="EMBL/GenBank/DDBJ databases">
        <title>Draft genome of Mortierella alpina, strain LL118, isolated from an aspen leaf litter sample.</title>
        <authorList>
            <person name="Yang S."/>
            <person name="Vinatzer B.A."/>
        </authorList>
    </citation>
    <scope>NUCLEOTIDE SEQUENCE</scope>
    <source>
        <strain evidence="7">LL118</strain>
    </source>
</reference>
<evidence type="ECO:0000313" key="8">
    <source>
        <dbReference type="Proteomes" id="UP000717515"/>
    </source>
</evidence>
<keyword evidence="4 6" id="KW-1133">Transmembrane helix</keyword>